<comment type="caution">
    <text evidence="1">The sequence shown here is derived from an EMBL/GenBank/DDBJ whole genome shotgun (WGS) entry which is preliminary data.</text>
</comment>
<organism evidence="1 2">
    <name type="scientific">Dorea hominis</name>
    <dbReference type="NCBI Taxonomy" id="2763040"/>
    <lineage>
        <taxon>Bacteria</taxon>
        <taxon>Bacillati</taxon>
        <taxon>Bacillota</taxon>
        <taxon>Clostridia</taxon>
        <taxon>Lachnospirales</taxon>
        <taxon>Lachnospiraceae</taxon>
        <taxon>Dorea</taxon>
    </lineage>
</organism>
<sequence length="185" mass="21527">MRLSDSFYHKAEELQIEIICKVYNINPENNQILKRKSAVLEGYTYFVEKVRENQRQGMNLEEAVDSAINDCITNHILEDFFRSRKDEVKKMTHLDYTWEKRERLIRMEEYADGEAAGIQKGEAAGIRKGKIDSLMEILQELGDIPEVLQTRIESEKDLQVLTSWLKAAARADSLKEFREKTGLNI</sequence>
<proteinExistence type="predicted"/>
<evidence type="ECO:0000313" key="2">
    <source>
        <dbReference type="Proteomes" id="UP000647235"/>
    </source>
</evidence>
<name>A0ABR7EUL6_9FIRM</name>
<dbReference type="EMBL" id="JACOOY010000003">
    <property type="protein sequence ID" value="MBC5664245.1"/>
    <property type="molecule type" value="Genomic_DNA"/>
</dbReference>
<evidence type="ECO:0000313" key="1">
    <source>
        <dbReference type="EMBL" id="MBC5664245.1"/>
    </source>
</evidence>
<accession>A0ABR7EUL6</accession>
<protein>
    <recommendedName>
        <fullName evidence="3">Transposase</fullName>
    </recommendedName>
</protein>
<reference evidence="1 2" key="1">
    <citation type="submission" date="2020-08" db="EMBL/GenBank/DDBJ databases">
        <title>Genome public.</title>
        <authorList>
            <person name="Liu C."/>
            <person name="Sun Q."/>
        </authorList>
    </citation>
    <scope>NUCLEOTIDE SEQUENCE [LARGE SCALE GENOMIC DNA]</scope>
    <source>
        <strain evidence="1 2">NSJ-36</strain>
    </source>
</reference>
<evidence type="ECO:0008006" key="3">
    <source>
        <dbReference type="Google" id="ProtNLM"/>
    </source>
</evidence>
<gene>
    <name evidence="1" type="ORF">H8S07_02935</name>
</gene>
<keyword evidence="2" id="KW-1185">Reference proteome</keyword>
<dbReference type="RefSeq" id="WP_186855388.1">
    <property type="nucleotide sequence ID" value="NZ_JACOOY010000003.1"/>
</dbReference>
<dbReference type="Proteomes" id="UP000647235">
    <property type="component" value="Unassembled WGS sequence"/>
</dbReference>